<dbReference type="PANTHER" id="PTHR12389">
    <property type="entry name" value="ZINC FINGER PROTEIN 294"/>
    <property type="match status" value="1"/>
</dbReference>
<dbReference type="Gene3D" id="3.30.40.10">
    <property type="entry name" value="Zinc/RING finger domain, C3HC4 (zinc finger)"/>
    <property type="match status" value="1"/>
</dbReference>
<comment type="subunit">
    <text evidence="16">Component of the ribosome quality control complex (RQC).</text>
</comment>
<evidence type="ECO:0000256" key="7">
    <source>
        <dbReference type="ARBA" id="ARBA00022490"/>
    </source>
</evidence>
<comment type="catalytic activity">
    <reaction evidence="1 16">
        <text>S-ubiquitinyl-[E2 ubiquitin-conjugating enzyme]-L-cysteine + [acceptor protein]-L-lysine = [E2 ubiquitin-conjugating enzyme]-L-cysteine + N(6)-ubiquitinyl-[acceptor protein]-L-lysine.</text>
        <dbReference type="EC" id="2.3.2.27"/>
    </reaction>
</comment>
<keyword evidence="7" id="KW-0963">Cytoplasm</keyword>
<dbReference type="SMART" id="SM01197">
    <property type="entry name" value="FANCL_C"/>
    <property type="match status" value="1"/>
</dbReference>
<dbReference type="InterPro" id="IPR054478">
    <property type="entry name" value="LTN1_UBC"/>
</dbReference>
<dbReference type="UniPathway" id="UPA00143"/>
<dbReference type="GO" id="GO:1990112">
    <property type="term" value="C:RQC complex"/>
    <property type="evidence" value="ECO:0007669"/>
    <property type="project" value="UniProtKB-UniRule"/>
</dbReference>
<dbReference type="PANTHER" id="PTHR12389:SF0">
    <property type="entry name" value="E3 UBIQUITIN-PROTEIN LIGASE LISTERIN"/>
    <property type="match status" value="1"/>
</dbReference>
<dbReference type="GO" id="GO:0016567">
    <property type="term" value="P:protein ubiquitination"/>
    <property type="evidence" value="ECO:0007669"/>
    <property type="project" value="UniProtKB-UniPathway"/>
</dbReference>
<evidence type="ECO:0000256" key="4">
    <source>
        <dbReference type="ARBA" id="ARBA00007997"/>
    </source>
</evidence>
<dbReference type="InterPro" id="IPR013083">
    <property type="entry name" value="Znf_RING/FYVE/PHD"/>
</dbReference>
<protein>
    <recommendedName>
        <fullName evidence="6 16">E3 ubiquitin-protein ligase listerin</fullName>
        <ecNumber evidence="5 16">2.3.2.27</ecNumber>
    </recommendedName>
    <alternativeName>
        <fullName evidence="16">RING-type E3 ubiquitin transferase listerin</fullName>
    </alternativeName>
</protein>
<gene>
    <name evidence="18" type="ORF">KABA2_02S01254</name>
</gene>
<dbReference type="GeneID" id="64855785"/>
<keyword evidence="9 16" id="KW-0479">Metal-binding</keyword>
<evidence type="ECO:0000256" key="12">
    <source>
        <dbReference type="ARBA" id="ARBA00022786"/>
    </source>
</evidence>
<keyword evidence="12 16" id="KW-0833">Ubl conjugation pathway</keyword>
<keyword evidence="11 15" id="KW-0863">Zinc-finger</keyword>
<dbReference type="GO" id="GO:0043023">
    <property type="term" value="F:ribosomal large subunit binding"/>
    <property type="evidence" value="ECO:0007669"/>
    <property type="project" value="TreeGrafter"/>
</dbReference>
<evidence type="ECO:0000256" key="14">
    <source>
        <dbReference type="ARBA" id="ARBA00055150"/>
    </source>
</evidence>
<name>A0A8H2VC97_9SACH</name>
<evidence type="ECO:0000256" key="6">
    <source>
        <dbReference type="ARBA" id="ARBA00017157"/>
    </source>
</evidence>
<evidence type="ECO:0000313" key="19">
    <source>
        <dbReference type="Proteomes" id="UP000644660"/>
    </source>
</evidence>
<evidence type="ECO:0000256" key="16">
    <source>
        <dbReference type="RuleBase" id="RU367090"/>
    </source>
</evidence>
<evidence type="ECO:0000256" key="8">
    <source>
        <dbReference type="ARBA" id="ARBA00022679"/>
    </source>
</evidence>
<dbReference type="EMBL" id="CAEFZW010000002">
    <property type="protein sequence ID" value="CAB4252652.1"/>
    <property type="molecule type" value="Genomic_DNA"/>
</dbReference>
<dbReference type="InterPro" id="IPR054476">
    <property type="entry name" value="Ltn1_N"/>
</dbReference>
<dbReference type="Pfam" id="PF13639">
    <property type="entry name" value="zf-RING_2"/>
    <property type="match status" value="1"/>
</dbReference>
<evidence type="ECO:0000259" key="17">
    <source>
        <dbReference type="PROSITE" id="PS50089"/>
    </source>
</evidence>
<evidence type="ECO:0000256" key="2">
    <source>
        <dbReference type="ARBA" id="ARBA00004514"/>
    </source>
</evidence>
<dbReference type="FunFam" id="3.30.40.10:FF:000038">
    <property type="entry name" value="E3 ubiquitin-protein ligase listerin"/>
    <property type="match status" value="1"/>
</dbReference>
<dbReference type="InterPro" id="IPR039795">
    <property type="entry name" value="LTN1/Rkr1"/>
</dbReference>
<comment type="subcellular location">
    <subcellularLocation>
        <location evidence="2">Cytoplasm</location>
        <location evidence="2">Cytosol</location>
    </subcellularLocation>
</comment>
<dbReference type="GO" id="GO:0008270">
    <property type="term" value="F:zinc ion binding"/>
    <property type="evidence" value="ECO:0007669"/>
    <property type="project" value="UniProtKB-KW"/>
</dbReference>
<organism evidence="18 19">
    <name type="scientific">Maudiozyma barnettii</name>
    <dbReference type="NCBI Taxonomy" id="61262"/>
    <lineage>
        <taxon>Eukaryota</taxon>
        <taxon>Fungi</taxon>
        <taxon>Dikarya</taxon>
        <taxon>Ascomycota</taxon>
        <taxon>Saccharomycotina</taxon>
        <taxon>Saccharomycetes</taxon>
        <taxon>Saccharomycetales</taxon>
        <taxon>Saccharomycetaceae</taxon>
        <taxon>Maudiozyma</taxon>
    </lineage>
</organism>
<dbReference type="SUPFAM" id="SSF57850">
    <property type="entry name" value="RING/U-box"/>
    <property type="match status" value="1"/>
</dbReference>
<sequence length="1601" mass="184442">MSFGNLSNSFQAYDNDFGLGHNGARISLNFFDGIPEQSLLGSLVSNDLRLIFKSLLKRDDTTKEKALNDLNGLIDTDLSKQVGKESQFNDDIFLLCWSQVFAKLITNESKSIRIASNSFTIKLISLLNKSISKFLKDFIPFLLLGTCDTDAMVSKTCKLEFETCFNNDQSKLDALWKVFQEQIISLIKEILINESVDTISDQRYIDSQEAGFKYNRLSTSSINLLILTINSNADTYVKGDFKDTYKDILSSEAFWKSFNLLTTFNMKKYQAILNLIYILYSTNFFKYNKDIFKVAVRNMFKSLTQINKKNIANLNTLVPMILDTLVKLSQYKDGRIWSYDKDSDKKLQGFLSVTSKNVTPHYYDSLFQLYDATKSLDILDVEKEWLPIWEKSLDELNDKPFLGRFGAKLLNEFWINFCKLLEQTTDDNGDCLQECIIKTLKNGNSMDSLPDLKKTLQNIVSANELETLFEEIISELDNESTPLPKHYIYNVLTLLFLCRSNESSLKKLSAFTTNKLSEDPSALAQKELFHVCKRLIDSKSEVLENEISTIVYELPTWVEKSNYKSAMDIIVEYSNSKFLETNDNWLSSLQDFFTVCLSLDIESSEMISLISSINKECYEQLISSDETIKGYVTNYINNFSFDNIDQLRTLFQSPLLNEELLLNIFTNAEKSQKIPEFVQCAPLLSEKLKKHVLFDSSFLSKTMFSISDETTNKVYDMVSPYISASTSGDGTLIIKKLCSIIINHVKHCKVIVTTANADIFECSRIANDIIKINPKAIHNFIPVQIDEFFLDYVPHIDSRVAITSAMSINSFLLPMNDEHQDVSKWLEVIKFGLFLDYLVLENEDVLSDELMVLFSIIAELADDYNSISDNPDPALCDFIHTLPKSEKSKDICLGNTLESITNKNEECKNILSTILADINDVTTFFKFRVLYRALENENDNISKLALISFIPSIEKYVTETVRAKDTSTARYLLSSILLSLLSKVPQHELCTKLRTLLAADCIGIRESELLQKKNKTKQSLILLTNMLKLDITSSNTNDFVPISPQRLNMVIKTIEKWLDSDIIYEPSFIGMRLVLLNFFSLIMKYPSVVDMNGSILDIAGKLLVDSLTMCQLDDTPYLLSLRTSSLQLCSTIEQSRPTETFEEEFRSDIKSVIQELCFIEFQLESNNQVSISFYRQLHKYISSYAKSKDLLSYYDRFLKAFLSFNSKKFKSVSQKRLITLVLGRIIKERQQNQVIEFELKQQQLHPHSHDDEDMFFDAREDADDNSDDNPQNDDDFKIPIELINKLNDDFPTEYIEYCENTMFITYLWNWHLTLQFFENISYKMRQLYIEQLKEHDLINKMFDFVSDQINLNDINFFKEQLALYDIGHYSKMENEFMTYNDDLSNESKYLMAHLMYELFNNVGSLTSAWFLNIRDRSLQNKIDKFVSQFISPLLISSEIYAVSKKVDDMEKKDDALSIKINQVTNEVKASYLIDEQNLVISFKLPSNYPLNNVEVIGVSRVGITEQKWKQWIMSTQHVITGMNGSVLDSLELFTKNVHLQFSGFEECAICYSILHAVDRKLPTKICPTCNNRFHGACLYKWFRSSGNNTCPLCRGEIPFRK</sequence>
<dbReference type="Pfam" id="PF22999">
    <property type="entry name" value="LTN1_E3_ligase_6th"/>
    <property type="match status" value="1"/>
</dbReference>
<evidence type="ECO:0000313" key="18">
    <source>
        <dbReference type="EMBL" id="CAB4252652.1"/>
    </source>
</evidence>
<dbReference type="InterPro" id="IPR001841">
    <property type="entry name" value="Znf_RING"/>
</dbReference>
<evidence type="ECO:0000256" key="13">
    <source>
        <dbReference type="ARBA" id="ARBA00022833"/>
    </source>
</evidence>
<keyword evidence="10" id="KW-0677">Repeat</keyword>
<dbReference type="Pfam" id="PF23009">
    <property type="entry name" value="UBC_like"/>
    <property type="match status" value="1"/>
</dbReference>
<dbReference type="GO" id="GO:0061630">
    <property type="term" value="F:ubiquitin protein ligase activity"/>
    <property type="evidence" value="ECO:0007669"/>
    <property type="project" value="UniProtKB-UniRule"/>
</dbReference>
<keyword evidence="19" id="KW-1185">Reference proteome</keyword>
<comment type="similarity">
    <text evidence="4 16">Belongs to the LTN1 family.</text>
</comment>
<dbReference type="GO" id="GO:1990116">
    <property type="term" value="P:ribosome-associated ubiquitin-dependent protein catabolic process"/>
    <property type="evidence" value="ECO:0007669"/>
    <property type="project" value="UniProtKB-UniRule"/>
</dbReference>
<keyword evidence="8 16" id="KW-0808">Transferase</keyword>
<dbReference type="OrthoDB" id="6108at2759"/>
<evidence type="ECO:0000256" key="3">
    <source>
        <dbReference type="ARBA" id="ARBA00004906"/>
    </source>
</evidence>
<dbReference type="SMART" id="SM00184">
    <property type="entry name" value="RING"/>
    <property type="match status" value="1"/>
</dbReference>
<evidence type="ECO:0000256" key="5">
    <source>
        <dbReference type="ARBA" id="ARBA00012483"/>
    </source>
</evidence>
<dbReference type="RefSeq" id="XP_041404690.1">
    <property type="nucleotide sequence ID" value="XM_041548756.1"/>
</dbReference>
<dbReference type="GO" id="GO:0072344">
    <property type="term" value="P:rescue of stalled ribosome"/>
    <property type="evidence" value="ECO:0007669"/>
    <property type="project" value="UniProtKB-UniRule"/>
</dbReference>
<comment type="caution">
    <text evidence="18">The sequence shown here is derived from an EMBL/GenBank/DDBJ whole genome shotgun (WGS) entry which is preliminary data.</text>
</comment>
<accession>A0A8H2VC97</accession>
<evidence type="ECO:0000256" key="10">
    <source>
        <dbReference type="ARBA" id="ARBA00022737"/>
    </source>
</evidence>
<dbReference type="InterPro" id="IPR039804">
    <property type="entry name" value="RING-CH-C4HC3_LTN1"/>
</dbReference>
<proteinExistence type="inferred from homology"/>
<comment type="function">
    <text evidence="14">E3 ubiquitin-protein ligase component of the ribosome quality control complex (RQC), a ribosome-associated complex that mediates ubiquitination and extraction of incompletely synthesized nascent chains for proteasomal degradation. Mediates ubiquitination of proteins derived from mRNAs lacking stop codons (non-stop proteins) and other translation arrest products induced by poly-lysine sequences and tandem rare codons. Ubiquitination leads to CDC48 recruitment for extraction and degradation of the incomplete translation product. May indirectly play a role in chromatin function and transcription.</text>
</comment>
<comment type="pathway">
    <text evidence="3 16">Protein modification; protein ubiquitination.</text>
</comment>
<dbReference type="InterPro" id="IPR054477">
    <property type="entry name" value="LTN1_E3_ligase_6th"/>
</dbReference>
<dbReference type="EC" id="2.3.2.27" evidence="5 16"/>
<evidence type="ECO:0000256" key="9">
    <source>
        <dbReference type="ARBA" id="ARBA00022723"/>
    </source>
</evidence>
<dbReference type="Pfam" id="PF22958">
    <property type="entry name" value="Ltn1_1st"/>
    <property type="match status" value="1"/>
</dbReference>
<dbReference type="Proteomes" id="UP000644660">
    <property type="component" value="Unassembled WGS sequence"/>
</dbReference>
<reference evidence="18 19" key="1">
    <citation type="submission" date="2020-05" db="EMBL/GenBank/DDBJ databases">
        <authorList>
            <person name="Casaregola S."/>
            <person name="Devillers H."/>
            <person name="Grondin C."/>
        </authorList>
    </citation>
    <scope>NUCLEOTIDE SEQUENCE [LARGE SCALE GENOMIC DNA]</scope>
    <source>
        <strain evidence="18 19">CLIB 1767</strain>
    </source>
</reference>
<evidence type="ECO:0000256" key="1">
    <source>
        <dbReference type="ARBA" id="ARBA00000900"/>
    </source>
</evidence>
<evidence type="ECO:0000256" key="11">
    <source>
        <dbReference type="ARBA" id="ARBA00022771"/>
    </source>
</evidence>
<evidence type="ECO:0000256" key="15">
    <source>
        <dbReference type="PROSITE-ProRule" id="PRU00175"/>
    </source>
</evidence>
<dbReference type="CDD" id="cd16491">
    <property type="entry name" value="RING-CH-C4HC3_LTN1"/>
    <property type="match status" value="1"/>
</dbReference>
<feature type="domain" description="RING-type" evidence="17">
    <location>
        <begin position="1547"/>
        <end position="1594"/>
    </location>
</feature>
<comment type="function">
    <text evidence="16">E3 ubiquitin-protein ligase. Component of the ribosome quality control complex (RQC), a ribosome-associated complex that mediates ubiquitination and extraction of incompletely synthesized nascent chains for proteasomal degradation.</text>
</comment>
<keyword evidence="13 16" id="KW-0862">Zinc</keyword>
<dbReference type="PROSITE" id="PS50089">
    <property type="entry name" value="ZF_RING_2"/>
    <property type="match status" value="1"/>
</dbReference>
<dbReference type="GO" id="GO:0005829">
    <property type="term" value="C:cytosol"/>
    <property type="evidence" value="ECO:0007669"/>
    <property type="project" value="UniProtKB-SubCell"/>
</dbReference>